<evidence type="ECO:0000313" key="8">
    <source>
        <dbReference type="Proteomes" id="UP000199561"/>
    </source>
</evidence>
<feature type="transmembrane region" description="Helical" evidence="6">
    <location>
        <begin position="239"/>
        <end position="266"/>
    </location>
</feature>
<dbReference type="GO" id="GO:0016020">
    <property type="term" value="C:membrane"/>
    <property type="evidence" value="ECO:0007669"/>
    <property type="project" value="UniProtKB-SubCell"/>
</dbReference>
<feature type="transmembrane region" description="Helical" evidence="6">
    <location>
        <begin position="312"/>
        <end position="341"/>
    </location>
</feature>
<accession>A0A1I4UQP7</accession>
<dbReference type="PANTHER" id="PTHR21716">
    <property type="entry name" value="TRANSMEMBRANE PROTEIN"/>
    <property type="match status" value="1"/>
</dbReference>
<keyword evidence="5 6" id="KW-0472">Membrane</keyword>
<feature type="transmembrane region" description="Helical" evidence="6">
    <location>
        <begin position="12"/>
        <end position="31"/>
    </location>
</feature>
<keyword evidence="8" id="KW-1185">Reference proteome</keyword>
<dbReference type="InterPro" id="IPR002549">
    <property type="entry name" value="AI-2E-like"/>
</dbReference>
<keyword evidence="3 6" id="KW-0812">Transmembrane</keyword>
<evidence type="ECO:0000256" key="3">
    <source>
        <dbReference type="ARBA" id="ARBA00022692"/>
    </source>
</evidence>
<feature type="transmembrane region" description="Helical" evidence="6">
    <location>
        <begin position="37"/>
        <end position="56"/>
    </location>
</feature>
<proteinExistence type="inferred from homology"/>
<evidence type="ECO:0000256" key="1">
    <source>
        <dbReference type="ARBA" id="ARBA00004141"/>
    </source>
</evidence>
<organism evidence="7 8">
    <name type="scientific">Nitrosomonas nitrosa</name>
    <dbReference type="NCBI Taxonomy" id="52442"/>
    <lineage>
        <taxon>Bacteria</taxon>
        <taxon>Pseudomonadati</taxon>
        <taxon>Pseudomonadota</taxon>
        <taxon>Betaproteobacteria</taxon>
        <taxon>Nitrosomonadales</taxon>
        <taxon>Nitrosomonadaceae</taxon>
        <taxon>Nitrosomonas</taxon>
    </lineage>
</organism>
<feature type="transmembrane region" description="Helical" evidence="6">
    <location>
        <begin position="278"/>
        <end position="300"/>
    </location>
</feature>
<evidence type="ECO:0000256" key="2">
    <source>
        <dbReference type="ARBA" id="ARBA00009773"/>
    </source>
</evidence>
<dbReference type="Proteomes" id="UP000199561">
    <property type="component" value="Unassembled WGS sequence"/>
</dbReference>
<dbReference type="PANTHER" id="PTHR21716:SF64">
    <property type="entry name" value="AI-2 TRANSPORT PROTEIN TQSA"/>
    <property type="match status" value="1"/>
</dbReference>
<reference evidence="7 8" key="1">
    <citation type="submission" date="2016-10" db="EMBL/GenBank/DDBJ databases">
        <authorList>
            <person name="de Groot N.N."/>
        </authorList>
    </citation>
    <scope>NUCLEOTIDE SEQUENCE [LARGE SCALE GENOMIC DNA]</scope>
    <source>
        <strain evidence="7 8">Nm146</strain>
    </source>
</reference>
<dbReference type="AlphaFoldDB" id="A0A1I4UQP7"/>
<protein>
    <submittedName>
        <fullName evidence="7">Predicted PurR-regulated permease PerM</fullName>
    </submittedName>
</protein>
<feature type="transmembrane region" description="Helical" evidence="6">
    <location>
        <begin position="63"/>
        <end position="87"/>
    </location>
</feature>
<dbReference type="EMBL" id="FOUF01000051">
    <property type="protein sequence ID" value="SFM91268.1"/>
    <property type="molecule type" value="Genomic_DNA"/>
</dbReference>
<feature type="transmembrane region" description="Helical" evidence="6">
    <location>
        <begin position="211"/>
        <end position="233"/>
    </location>
</feature>
<evidence type="ECO:0000256" key="5">
    <source>
        <dbReference type="ARBA" id="ARBA00023136"/>
    </source>
</evidence>
<dbReference type="GO" id="GO:0055085">
    <property type="term" value="P:transmembrane transport"/>
    <property type="evidence" value="ECO:0007669"/>
    <property type="project" value="TreeGrafter"/>
</dbReference>
<keyword evidence="4 6" id="KW-1133">Transmembrane helix</keyword>
<name>A0A1I4UQP7_9PROT</name>
<dbReference type="Pfam" id="PF01594">
    <property type="entry name" value="AI-2E_transport"/>
    <property type="match status" value="1"/>
</dbReference>
<feature type="transmembrane region" description="Helical" evidence="6">
    <location>
        <begin position="155"/>
        <end position="175"/>
    </location>
</feature>
<gene>
    <name evidence="7" type="ORF">SAMN05421880_1518</name>
</gene>
<evidence type="ECO:0000256" key="6">
    <source>
        <dbReference type="SAM" id="Phobius"/>
    </source>
</evidence>
<dbReference type="RefSeq" id="WP_090672569.1">
    <property type="nucleotide sequence ID" value="NZ_FOUF01000051.1"/>
</dbReference>
<evidence type="ECO:0000256" key="4">
    <source>
        <dbReference type="ARBA" id="ARBA00022989"/>
    </source>
</evidence>
<sequence length="356" mass="40267">MASKYSHSRDRQYLWWFVLIGLFGVLIYLLSPILTPFMLAAVIAYICNPLVSWLSAKKISRTLGAIVVMLLLVGAFATLILIMMPLFEREFTRFVTRMPDYLEIARDHWIPWLNARLGIDLQLDVTMLRQALTEHWRSAGGIAAKMLPSLTSGGIAILDFLMNLLLVPVVLFYLLRDWNTLILHLYQWIPPFWHAQVYPLMKETDRVLAEFLRGQVAVIILMSIFFVTGLWLVDLEFAIPIGLLAGILVFVPYLGAIVGLALATFAAVMQFQEWTDVIAVWAVFGAGQLLESMLITPWLVGDRIGLHPVMVIFALLAFGQLFGFIGVLIALPVSAILLVWLRHLHRQYLGKMQSSD</sequence>
<dbReference type="STRING" id="52442.SAMN05421880_1518"/>
<comment type="similarity">
    <text evidence="2">Belongs to the autoinducer-2 exporter (AI-2E) (TC 2.A.86) family.</text>
</comment>
<comment type="subcellular location">
    <subcellularLocation>
        <location evidence="1">Membrane</location>
        <topology evidence="1">Multi-pass membrane protein</topology>
    </subcellularLocation>
</comment>
<evidence type="ECO:0000313" key="7">
    <source>
        <dbReference type="EMBL" id="SFM91268.1"/>
    </source>
</evidence>